<evidence type="ECO:0000256" key="2">
    <source>
        <dbReference type="ARBA" id="ARBA00010265"/>
    </source>
</evidence>
<evidence type="ECO:0000313" key="8">
    <source>
        <dbReference type="Proteomes" id="UP000012527"/>
    </source>
</evidence>
<dbReference type="PATRIC" id="fig|1235804.3.peg.2426"/>
<comment type="similarity">
    <text evidence="2">Belongs to the TrbI/VirB10 family.</text>
</comment>
<dbReference type="GO" id="GO:0016020">
    <property type="term" value="C:membrane"/>
    <property type="evidence" value="ECO:0007669"/>
    <property type="project" value="UniProtKB-SubCell"/>
</dbReference>
<evidence type="ECO:0000313" key="7">
    <source>
        <dbReference type="EMBL" id="EMZ37206.1"/>
    </source>
</evidence>
<keyword evidence="5" id="KW-0472">Membrane</keyword>
<keyword evidence="4" id="KW-1133">Transmembrane helix</keyword>
<proteinExistence type="inferred from homology"/>
<organism evidence="7 8">
    <name type="scientific">Helicobacter bilis WiWa</name>
    <dbReference type="NCBI Taxonomy" id="1235804"/>
    <lineage>
        <taxon>Bacteria</taxon>
        <taxon>Pseudomonadati</taxon>
        <taxon>Campylobacterota</taxon>
        <taxon>Epsilonproteobacteria</taxon>
        <taxon>Campylobacterales</taxon>
        <taxon>Helicobacteraceae</taxon>
        <taxon>Helicobacter</taxon>
    </lineage>
</organism>
<dbReference type="Pfam" id="PF03743">
    <property type="entry name" value="TrbI"/>
    <property type="match status" value="1"/>
</dbReference>
<dbReference type="EMBL" id="AQFW01000020">
    <property type="protein sequence ID" value="EMZ37206.1"/>
    <property type="molecule type" value="Genomic_DNA"/>
</dbReference>
<feature type="compositionally biased region" description="Polar residues" evidence="6">
    <location>
        <begin position="203"/>
        <end position="219"/>
    </location>
</feature>
<feature type="region of interest" description="Disordered" evidence="6">
    <location>
        <begin position="203"/>
        <end position="258"/>
    </location>
</feature>
<gene>
    <name evidence="7" type="ORF">C826_02203</name>
</gene>
<comment type="caution">
    <text evidence="7">The sequence shown here is derived from an EMBL/GenBank/DDBJ whole genome shotgun (WGS) entry which is preliminary data.</text>
</comment>
<dbReference type="CDD" id="cd16429">
    <property type="entry name" value="VirB10"/>
    <property type="match status" value="1"/>
</dbReference>
<evidence type="ECO:0008006" key="9">
    <source>
        <dbReference type="Google" id="ProtNLM"/>
    </source>
</evidence>
<comment type="subcellular location">
    <subcellularLocation>
        <location evidence="1">Membrane</location>
        <topology evidence="1">Single-pass membrane protein</topology>
    </subcellularLocation>
</comment>
<feature type="compositionally biased region" description="Low complexity" evidence="6">
    <location>
        <begin position="245"/>
        <end position="256"/>
    </location>
</feature>
<reference evidence="7 8" key="1">
    <citation type="submission" date="2013-02" db="EMBL/GenBank/DDBJ databases">
        <title>The Genome Sequence of Helicobacter bilis WiWa.</title>
        <authorList>
            <consortium name="The Broad Institute Genome Sequencing Platform"/>
            <person name="Ward D."/>
            <person name="Overstreet A.-M.C."/>
            <person name="Ramer-Tait A.E."/>
            <person name="Phillips G.J."/>
            <person name="Wannemuehler M.J."/>
            <person name="Walker B."/>
            <person name="Young S.K."/>
            <person name="Zeng Q."/>
            <person name="Gargeya S."/>
            <person name="Fitzgerald M."/>
            <person name="Haas B."/>
            <person name="Abouelleil A."/>
            <person name="Alvarado L."/>
            <person name="Arachchi H.M."/>
            <person name="Berlin A.M."/>
            <person name="Chapman S.B."/>
            <person name="Dewar J."/>
            <person name="Goldberg J."/>
            <person name="Griggs A."/>
            <person name="Gujja S."/>
            <person name="Hansen M."/>
            <person name="Howarth C."/>
            <person name="Imamovic A."/>
            <person name="Larimer J."/>
            <person name="McCowan C."/>
            <person name="Murphy C."/>
            <person name="Neiman D."/>
            <person name="Pearson M."/>
            <person name="Priest M."/>
            <person name="Roberts A."/>
            <person name="Saif S."/>
            <person name="Shea T."/>
            <person name="Sisk P."/>
            <person name="Sykes S."/>
            <person name="Wortman J."/>
            <person name="Nusbaum C."/>
            <person name="Birren B."/>
        </authorList>
    </citation>
    <scope>NUCLEOTIDE SEQUENCE [LARGE SCALE GENOMIC DNA]</scope>
    <source>
        <strain evidence="7 8">WiWa</strain>
    </source>
</reference>
<evidence type="ECO:0000256" key="6">
    <source>
        <dbReference type="SAM" id="MobiDB-lite"/>
    </source>
</evidence>
<dbReference type="HOGENOM" id="CLU_022177_2_0_7"/>
<evidence type="ECO:0000256" key="3">
    <source>
        <dbReference type="ARBA" id="ARBA00022692"/>
    </source>
</evidence>
<dbReference type="NCBIfam" id="NF038092">
    <property type="entry name" value="T4SS_ComB10"/>
    <property type="match status" value="1"/>
</dbReference>
<name>N2B9X1_9HELI</name>
<dbReference type="InterPro" id="IPR042217">
    <property type="entry name" value="T4SS_VirB10/TrbI"/>
</dbReference>
<evidence type="ECO:0000256" key="4">
    <source>
        <dbReference type="ARBA" id="ARBA00022989"/>
    </source>
</evidence>
<dbReference type="Proteomes" id="UP000012527">
    <property type="component" value="Unassembled WGS sequence"/>
</dbReference>
<dbReference type="InterPro" id="IPR048018">
    <property type="entry name" value="T4SS_ComB10-like"/>
</dbReference>
<dbReference type="AlphaFoldDB" id="N2B9X1"/>
<sequence>MCKEKEMKAKALKTFSFSFVLCVALTQQGIAESPLAKSPSQTNSQKDNLDYLLDDYKTKFPVSDYIWQKDKPQQNVYNYFNQQKKAKGNIEFLGYDGYGNPILVDSNGYLTDKEGNLILDENGNPIKVLKDKLGKTIYVDSNGNAVDSNGKLLLDEYGKPIRVVTDSEGNIMLVNSQGNLANYKGKTILDEKGKPIPFTKHQQSLKADMLQEQQRIQQELNRKKQAPQPKRQQSTNNQNAKKSTHNTNKSNSNKTTPQNIDMEVLFLEAFEEKNPLLAEYGDDDFNVNYANAMGLGNASNVNDYGKLFRDSYLGGRGNTQMQEDSTTKYGDSSFSNQENIDEATNEHKLYRTITAGKLIPCILLTPINSEIEGLVSAQVEQDIYAHMGRTVLIPRGSKVIGFYQNDNEIGQDRIQIVWREIITPQGVNIILTNAVASDSEGYAGAKGYLNNRYWQRYGMGITMQTLANAITFGVANATQKPNASAGSSFYTGQILAQSQSDINAVLRQITAKQSAIRPIIQIKAGSRIYITPTAHIWFPIPKNKETMARYFDDE</sequence>
<evidence type="ECO:0000256" key="1">
    <source>
        <dbReference type="ARBA" id="ARBA00004167"/>
    </source>
</evidence>
<evidence type="ECO:0000256" key="5">
    <source>
        <dbReference type="ARBA" id="ARBA00023136"/>
    </source>
</evidence>
<keyword evidence="3" id="KW-0812">Transmembrane</keyword>
<protein>
    <recommendedName>
        <fullName evidence="9">Type IV secretion system protein virB10</fullName>
    </recommendedName>
</protein>
<accession>N2B9X1</accession>
<dbReference type="InterPro" id="IPR005498">
    <property type="entry name" value="T4SS_VirB10/TraB/TrbI"/>
</dbReference>
<dbReference type="Gene3D" id="2.40.128.260">
    <property type="entry name" value="Type IV secretion system, VirB10/TraB/TrbI"/>
    <property type="match status" value="1"/>
</dbReference>